<evidence type="ECO:0000313" key="4">
    <source>
        <dbReference type="Proteomes" id="UP000663889"/>
    </source>
</evidence>
<evidence type="ECO:0000313" key="3">
    <source>
        <dbReference type="EMBL" id="CAF0998600.1"/>
    </source>
</evidence>
<evidence type="ECO:0000259" key="2">
    <source>
        <dbReference type="PROSITE" id="PS50181"/>
    </source>
</evidence>
<feature type="non-terminal residue" evidence="3">
    <location>
        <position position="1"/>
    </location>
</feature>
<dbReference type="EMBL" id="CAJNOU010000442">
    <property type="protein sequence ID" value="CAF0998600.1"/>
    <property type="molecule type" value="Genomic_DNA"/>
</dbReference>
<feature type="domain" description="F-box" evidence="2">
    <location>
        <begin position="6"/>
        <end position="53"/>
    </location>
</feature>
<dbReference type="InterPro" id="IPR001810">
    <property type="entry name" value="F-box_dom"/>
</dbReference>
<dbReference type="SMART" id="SM00368">
    <property type="entry name" value="LRR_RI"/>
    <property type="match status" value="2"/>
</dbReference>
<sequence length="146" mass="16489">MTSKVSPSLITLPVENIYRILDHLDELTIFLSLRNVCMQLNTVVDTYERYQTFDTLKLSYGQLPHKIVQHLADVLLTNKTLITLNLATNDIGNKEVQCLANALQYNTTLRTLNLEVNKIGPEGAQYLANALEKNQTLTNLILICND</sequence>
<accession>A0A814GN51</accession>
<dbReference type="Pfam" id="PF13516">
    <property type="entry name" value="LRR_6"/>
    <property type="match status" value="2"/>
</dbReference>
<dbReference type="InterPro" id="IPR032675">
    <property type="entry name" value="LRR_dom_sf"/>
</dbReference>
<protein>
    <recommendedName>
        <fullName evidence="2">F-box domain-containing protein</fullName>
    </recommendedName>
</protein>
<comment type="caution">
    <text evidence="3">The sequence shown here is derived from an EMBL/GenBank/DDBJ whole genome shotgun (WGS) entry which is preliminary data.</text>
</comment>
<name>A0A814GN51_9BILA</name>
<reference evidence="3" key="1">
    <citation type="submission" date="2021-02" db="EMBL/GenBank/DDBJ databases">
        <authorList>
            <person name="Nowell W R."/>
        </authorList>
    </citation>
    <scope>NUCLEOTIDE SEQUENCE</scope>
</reference>
<dbReference type="Gene3D" id="3.80.10.10">
    <property type="entry name" value="Ribonuclease Inhibitor"/>
    <property type="match status" value="1"/>
</dbReference>
<evidence type="ECO:0000256" key="1">
    <source>
        <dbReference type="ARBA" id="ARBA00022737"/>
    </source>
</evidence>
<dbReference type="PANTHER" id="PTHR24111">
    <property type="entry name" value="LEUCINE-RICH REPEAT-CONTAINING PROTEIN 34"/>
    <property type="match status" value="1"/>
</dbReference>
<gene>
    <name evidence="3" type="ORF">SEV965_LOCUS10662</name>
</gene>
<organism evidence="3 4">
    <name type="scientific">Rotaria sordida</name>
    <dbReference type="NCBI Taxonomy" id="392033"/>
    <lineage>
        <taxon>Eukaryota</taxon>
        <taxon>Metazoa</taxon>
        <taxon>Spiralia</taxon>
        <taxon>Gnathifera</taxon>
        <taxon>Rotifera</taxon>
        <taxon>Eurotatoria</taxon>
        <taxon>Bdelloidea</taxon>
        <taxon>Philodinida</taxon>
        <taxon>Philodinidae</taxon>
        <taxon>Rotaria</taxon>
    </lineage>
</organism>
<dbReference type="SUPFAM" id="SSF52047">
    <property type="entry name" value="RNI-like"/>
    <property type="match status" value="1"/>
</dbReference>
<dbReference type="PANTHER" id="PTHR24111:SF0">
    <property type="entry name" value="LEUCINE-RICH REPEAT-CONTAINING PROTEIN"/>
    <property type="match status" value="1"/>
</dbReference>
<dbReference type="PROSITE" id="PS50181">
    <property type="entry name" value="FBOX"/>
    <property type="match status" value="1"/>
</dbReference>
<dbReference type="InterPro" id="IPR052201">
    <property type="entry name" value="LRR-containing_regulator"/>
</dbReference>
<dbReference type="AlphaFoldDB" id="A0A814GN51"/>
<dbReference type="InterPro" id="IPR001611">
    <property type="entry name" value="Leu-rich_rpt"/>
</dbReference>
<proteinExistence type="predicted"/>
<dbReference type="Proteomes" id="UP000663889">
    <property type="component" value="Unassembled WGS sequence"/>
</dbReference>
<keyword evidence="1" id="KW-0677">Repeat</keyword>